<dbReference type="Gene3D" id="2.170.130.10">
    <property type="entry name" value="TonB-dependent receptor, plug domain"/>
    <property type="match status" value="1"/>
</dbReference>
<dbReference type="InterPro" id="IPR037066">
    <property type="entry name" value="Plug_dom_sf"/>
</dbReference>
<reference evidence="6 7" key="1">
    <citation type="submission" date="2021-12" db="EMBL/GenBank/DDBJ databases">
        <title>Genome sequencing of bacteria with rrn-lacking chromosome and rrn-plasmid.</title>
        <authorList>
            <person name="Anda M."/>
            <person name="Iwasaki W."/>
        </authorList>
    </citation>
    <scope>NUCLEOTIDE SEQUENCE [LARGE SCALE GENOMIC DNA]</scope>
    <source>
        <strain evidence="6 7">DSM 100852</strain>
        <plasmid evidence="6 7">pFA1</plasmid>
    </source>
</reference>
<dbReference type="SUPFAM" id="SSF49464">
    <property type="entry name" value="Carboxypeptidase regulatory domain-like"/>
    <property type="match status" value="1"/>
</dbReference>
<dbReference type="InterPro" id="IPR008969">
    <property type="entry name" value="CarboxyPept-like_regulatory"/>
</dbReference>
<geneLocation type="plasmid" evidence="6 7">
    <name>pFA1</name>
</geneLocation>
<comment type="subcellular location">
    <subcellularLocation>
        <location evidence="1">Cell outer membrane</location>
    </subcellularLocation>
</comment>
<evidence type="ECO:0000313" key="6">
    <source>
        <dbReference type="EMBL" id="BDD11741.1"/>
    </source>
</evidence>
<dbReference type="InterPro" id="IPR023996">
    <property type="entry name" value="TonB-dep_OMP_SusC/RagA"/>
</dbReference>
<dbReference type="Pfam" id="PF07715">
    <property type="entry name" value="Plug"/>
    <property type="match status" value="1"/>
</dbReference>
<dbReference type="RefSeq" id="WP_338394854.1">
    <property type="nucleotide sequence ID" value="NZ_AP025315.1"/>
</dbReference>
<dbReference type="Gene3D" id="2.60.40.1120">
    <property type="entry name" value="Carboxypeptidase-like, regulatory domain"/>
    <property type="match status" value="1"/>
</dbReference>
<evidence type="ECO:0000256" key="1">
    <source>
        <dbReference type="ARBA" id="ARBA00004442"/>
    </source>
</evidence>
<feature type="chain" id="PRO_5043448572" evidence="4">
    <location>
        <begin position="24"/>
        <end position="1062"/>
    </location>
</feature>
<accession>A0AAU9DF24</accession>
<dbReference type="InterPro" id="IPR012910">
    <property type="entry name" value="Plug_dom"/>
</dbReference>
<feature type="signal peptide" evidence="4">
    <location>
        <begin position="1"/>
        <end position="23"/>
    </location>
</feature>
<dbReference type="Gene3D" id="2.40.170.20">
    <property type="entry name" value="TonB-dependent receptor, beta-barrel domain"/>
    <property type="match status" value="1"/>
</dbReference>
<dbReference type="AlphaFoldDB" id="A0AAU9DF24"/>
<dbReference type="Pfam" id="PF13715">
    <property type="entry name" value="CarbopepD_reg_2"/>
    <property type="match status" value="1"/>
</dbReference>
<dbReference type="InterPro" id="IPR036942">
    <property type="entry name" value="Beta-barrel_TonB_sf"/>
</dbReference>
<dbReference type="EMBL" id="AP025315">
    <property type="protein sequence ID" value="BDD11741.1"/>
    <property type="molecule type" value="Genomic_DNA"/>
</dbReference>
<dbReference type="NCBIfam" id="TIGR04056">
    <property type="entry name" value="OMP_RagA_SusC"/>
    <property type="match status" value="1"/>
</dbReference>
<keyword evidence="3" id="KW-0998">Cell outer membrane</keyword>
<dbReference type="SUPFAM" id="SSF56935">
    <property type="entry name" value="Porins"/>
    <property type="match status" value="1"/>
</dbReference>
<keyword evidence="2" id="KW-0472">Membrane</keyword>
<name>A0AAU9DF24_9BACT</name>
<keyword evidence="6" id="KW-0614">Plasmid</keyword>
<evidence type="ECO:0000256" key="4">
    <source>
        <dbReference type="SAM" id="SignalP"/>
    </source>
</evidence>
<keyword evidence="4" id="KW-0732">Signal</keyword>
<evidence type="ECO:0000313" key="7">
    <source>
        <dbReference type="Proteomes" id="UP001348817"/>
    </source>
</evidence>
<dbReference type="KEGG" id="fax:FUAX_41730"/>
<feature type="domain" description="TonB-dependent receptor plug" evidence="5">
    <location>
        <begin position="124"/>
        <end position="226"/>
    </location>
</feature>
<evidence type="ECO:0000259" key="5">
    <source>
        <dbReference type="Pfam" id="PF07715"/>
    </source>
</evidence>
<evidence type="ECO:0000256" key="3">
    <source>
        <dbReference type="ARBA" id="ARBA00023237"/>
    </source>
</evidence>
<proteinExistence type="predicted"/>
<keyword evidence="7" id="KW-1185">Reference proteome</keyword>
<dbReference type="Proteomes" id="UP001348817">
    <property type="component" value="Plasmid pFA1"/>
</dbReference>
<sequence length="1062" mass="118169">MKQKLQLFILLFAGLFATLQGSAQNNGIVKGKVVSEDGEPVPGLSVIEKGTGYGTATNIDGTYEIKLRNPEGATLQFFGIGYAKQEVEVGNRSVIDITVSDDVTELESVVVTALGQEANKAHLGYTVAAVKSEQLQVAPSTNVAMSLSGKIPGVQVLGASAGKFDANVVVRLRGATGLNSDEGALWILDGVRVNPRAVNPDDVESVSVLKGAAASVLYGEEAANGVIIVTSKGGEKGRIRVDVSSTMTLNKAVLPFKMQDKFGGGWNLDFNTFEYDESKHPEAWKAMDGKPMAQWGDGSWGPELNGQEVLQWDSFYEDEGNYLQTRPWKASDEGIPGFFDTGITSINSVSVSGGSDDVQFRMGYGYLDENGIMPGTEKQRHTVNFRTTANLADRLTATAMVNYASEYFKGNFEERYGLVGSSLYQWNQVQLDYDRLSNYKTPEGMPKTWNFGNGAFDKNSPNFLLPEFWNSPFWDAMENYREDHVQRLSGNIGLTYSITDNWDISVNASTYVYERDRSWRVKDNTYRNGKMDFAPWYSKQKRSDKNTFLSFLSTYNDKFGDFSIDAKVGGERRDYRRSTLEASTSGFLAPGFYNVRNSAEKPELDEYYRNRGVRSLYGSARVGFKEMLFVEFTGRNDWSSTLPEDRNSAFYPGVNGSFVFSELLKSSWITSGNLKAAWAQVKKAIPPYQLSQTYGVGATWGSTPTMFISGDLPNNTLEAQEIVEYELGGQLAVLNDRLGVDITYFNRTSTNEFLPLDVPGTSGFSSLLINAGEFRSWGWEVALRGSPIRTDDFKWDINVSFAPIKTEVVSLFTDPISGRVVERANNDAFEGDFPYVYNDVGKPWGTLVVSQGYKRDESGRVVYSGSDGNYSPIIEKDVEVGEMLPDATGGISSFMNYKGITLNLAFDYQIGGQIYSLSNRYGIYGGTHEETVFKNRNGVWNRYPVAEGGGQLIKGVNEDGTPIEFWMEALDYATMIQADRTEFVYDASFFKLRELSLGYNFPQKWIKPISMRHLSLSFVVTNPSWFFFAESEIDPTQQQENFFESGAFPSQESYGFNLKFGF</sequence>
<gene>
    <name evidence="6" type="ORF">FUAX_41730</name>
</gene>
<dbReference type="GO" id="GO:0009279">
    <property type="term" value="C:cell outer membrane"/>
    <property type="evidence" value="ECO:0007669"/>
    <property type="project" value="UniProtKB-SubCell"/>
</dbReference>
<evidence type="ECO:0000256" key="2">
    <source>
        <dbReference type="ARBA" id="ARBA00023136"/>
    </source>
</evidence>
<protein>
    <submittedName>
        <fullName evidence="6">SusC/RagA family TonB-linked outer membrane protein</fullName>
    </submittedName>
</protein>
<organism evidence="6 7">
    <name type="scientific">Fulvitalea axinellae</name>
    <dbReference type="NCBI Taxonomy" id="1182444"/>
    <lineage>
        <taxon>Bacteria</taxon>
        <taxon>Pseudomonadati</taxon>
        <taxon>Bacteroidota</taxon>
        <taxon>Cytophagia</taxon>
        <taxon>Cytophagales</taxon>
        <taxon>Persicobacteraceae</taxon>
        <taxon>Fulvitalea</taxon>
    </lineage>
</organism>